<feature type="region of interest" description="Disordered" evidence="1">
    <location>
        <begin position="1"/>
        <end position="21"/>
    </location>
</feature>
<comment type="caution">
    <text evidence="3">The sequence shown here is derived from an EMBL/GenBank/DDBJ whole genome shotgun (WGS) entry which is preliminary data.</text>
</comment>
<accession>A0A133XDT1</accession>
<gene>
    <name evidence="3" type="ORF">AT959_19995</name>
</gene>
<dbReference type="Gene3D" id="2.40.128.110">
    <property type="entry name" value="Lipid/polyisoprenoid-binding, YceI-like"/>
    <property type="match status" value="1"/>
</dbReference>
<dbReference type="Pfam" id="PF04264">
    <property type="entry name" value="YceI"/>
    <property type="match status" value="1"/>
</dbReference>
<keyword evidence="4" id="KW-1185">Reference proteome</keyword>
<dbReference type="PANTHER" id="PTHR34406:SF2">
    <property type="entry name" value="PERIPLASMIC PROTEIN"/>
    <property type="match status" value="1"/>
</dbReference>
<evidence type="ECO:0000256" key="1">
    <source>
        <dbReference type="SAM" id="MobiDB-lite"/>
    </source>
</evidence>
<name>A0A133XDT1_9RHOO</name>
<organism evidence="3 4">
    <name type="scientific">Dechloromonas denitrificans</name>
    <dbReference type="NCBI Taxonomy" id="281362"/>
    <lineage>
        <taxon>Bacteria</taxon>
        <taxon>Pseudomonadati</taxon>
        <taxon>Pseudomonadota</taxon>
        <taxon>Betaproteobacteria</taxon>
        <taxon>Rhodocyclales</taxon>
        <taxon>Azonexaceae</taxon>
        <taxon>Dechloromonas</taxon>
    </lineage>
</organism>
<dbReference type="InterPro" id="IPR007372">
    <property type="entry name" value="Lipid/polyisoprenoid-bd_YceI"/>
</dbReference>
<dbReference type="STRING" id="281362.AT959_19995"/>
<reference evidence="3 4" key="1">
    <citation type="submission" date="2015-12" db="EMBL/GenBank/DDBJ databases">
        <title>Nitrous oxide reduction kinetics distinguish bacteria harboring typical versus atypical NosZ.</title>
        <authorList>
            <person name="Yoon S."/>
            <person name="Nissen S."/>
            <person name="Park D."/>
            <person name="Sanford R.A."/>
            <person name="Loeffler F.E."/>
        </authorList>
    </citation>
    <scope>NUCLEOTIDE SEQUENCE [LARGE SCALE GENOMIC DNA]</scope>
    <source>
        <strain evidence="3 4">ATCC BAA-841</strain>
    </source>
</reference>
<feature type="domain" description="Lipid/polyisoprenoid-binding YceI-like" evidence="2">
    <location>
        <begin position="53"/>
        <end position="216"/>
    </location>
</feature>
<dbReference type="SUPFAM" id="SSF101874">
    <property type="entry name" value="YceI-like"/>
    <property type="match status" value="1"/>
</dbReference>
<evidence type="ECO:0000313" key="3">
    <source>
        <dbReference type="EMBL" id="KXB29095.1"/>
    </source>
</evidence>
<evidence type="ECO:0000313" key="4">
    <source>
        <dbReference type="Proteomes" id="UP000070186"/>
    </source>
</evidence>
<dbReference type="AlphaFoldDB" id="A0A133XDT1"/>
<dbReference type="Proteomes" id="UP000070186">
    <property type="component" value="Unassembled WGS sequence"/>
</dbReference>
<proteinExistence type="predicted"/>
<dbReference type="SMART" id="SM00867">
    <property type="entry name" value="YceI"/>
    <property type="match status" value="1"/>
</dbReference>
<sequence length="218" mass="24150">MGRHATEKHRERRAPPAGQSSMPALFGLFRPSTAGLPCAALLLGLSWPALAADYEIDPAHTYAGFEIDHLGFSTQRGQFNRSSGSIRFDPESRSGSIDITIDASSLDTGFALRDEVLRGEDWFNTQAFPNLLFRSQRFIFEQERPVAVEGTLAMLGQIRPMRLDISRFKCGLNLANRKYGCGADASGVLRRSEFGLNNGLPFIGDEVRLRIQVEAYQP</sequence>
<dbReference type="PANTHER" id="PTHR34406">
    <property type="entry name" value="PROTEIN YCEI"/>
    <property type="match status" value="1"/>
</dbReference>
<protein>
    <recommendedName>
        <fullName evidence="2">Lipid/polyisoprenoid-binding YceI-like domain-containing protein</fullName>
    </recommendedName>
</protein>
<dbReference type="InterPro" id="IPR036761">
    <property type="entry name" value="TTHA0802/YceI-like_sf"/>
</dbReference>
<dbReference type="EMBL" id="LODL01000040">
    <property type="protein sequence ID" value="KXB29095.1"/>
    <property type="molecule type" value="Genomic_DNA"/>
</dbReference>
<evidence type="ECO:0000259" key="2">
    <source>
        <dbReference type="SMART" id="SM00867"/>
    </source>
</evidence>